<evidence type="ECO:0000313" key="2">
    <source>
        <dbReference type="Proteomes" id="UP000003635"/>
    </source>
</evidence>
<dbReference type="EMBL" id="AAOT01000023">
    <property type="protein sequence ID" value="EAR50744.1"/>
    <property type="molecule type" value="Genomic_DNA"/>
</dbReference>
<sequence length="62" mass="6588">MAAEVADRNNALSEDLRARLFYLSEFVGYQTRKALKGQGGVASLIEVNTAVMRGLTGQGGGE</sequence>
<proteinExistence type="predicted"/>
<dbReference type="eggNOG" id="COG5442">
    <property type="taxonomic scope" value="Bacteria"/>
</dbReference>
<protein>
    <submittedName>
        <fullName evidence="1">Flagellar protein FlaF, putative</fullName>
    </submittedName>
</protein>
<organism evidence="1 2">
    <name type="scientific">Oceanicola granulosus (strain ATCC BAA-861 / DSM 15982 / KCTC 12143 / HTCC2516)</name>
    <dbReference type="NCBI Taxonomy" id="314256"/>
    <lineage>
        <taxon>Bacteria</taxon>
        <taxon>Pseudomonadati</taxon>
        <taxon>Pseudomonadota</taxon>
        <taxon>Alphaproteobacteria</taxon>
        <taxon>Rhodobacterales</taxon>
        <taxon>Roseobacteraceae</taxon>
        <taxon>Oceanicola</taxon>
    </lineage>
</organism>
<comment type="caution">
    <text evidence="1">The sequence shown here is derived from an EMBL/GenBank/DDBJ whole genome shotgun (WGS) entry which is preliminary data.</text>
</comment>
<dbReference type="HOGENOM" id="CLU_141460_1_1_5"/>
<keyword evidence="1" id="KW-0966">Cell projection</keyword>
<keyword evidence="2" id="KW-1185">Reference proteome</keyword>
<keyword evidence="1" id="KW-0282">Flagellum</keyword>
<reference evidence="1 2" key="1">
    <citation type="journal article" date="2010" name="J. Bacteriol.">
        <title>Genome sequences of Oceanicola granulosus HTCC2516(T) and Oceanicola batsensis HTCC2597(TDelta).</title>
        <authorList>
            <person name="Thrash J.C."/>
            <person name="Cho J.C."/>
            <person name="Vergin K.L."/>
            <person name="Giovannoni S.J."/>
        </authorList>
    </citation>
    <scope>NUCLEOTIDE SEQUENCE [LARGE SCALE GENOMIC DNA]</scope>
    <source>
        <strain evidence="2">ATCC BAA-861 / DSM 15982 / KCTC 12143 / HTCC2516</strain>
    </source>
</reference>
<keyword evidence="1" id="KW-0969">Cilium</keyword>
<dbReference type="GO" id="GO:0044781">
    <property type="term" value="P:bacterial-type flagellum organization"/>
    <property type="evidence" value="ECO:0007669"/>
    <property type="project" value="InterPro"/>
</dbReference>
<name>Q2CDG7_OCEGH</name>
<dbReference type="Pfam" id="PF07309">
    <property type="entry name" value="FlaF"/>
    <property type="match status" value="1"/>
</dbReference>
<evidence type="ECO:0000313" key="1">
    <source>
        <dbReference type="EMBL" id="EAR50744.1"/>
    </source>
</evidence>
<dbReference type="Proteomes" id="UP000003635">
    <property type="component" value="Unassembled WGS sequence"/>
</dbReference>
<gene>
    <name evidence="1" type="ORF">OG2516_10084</name>
</gene>
<dbReference type="InterPro" id="IPR010845">
    <property type="entry name" value="FlaF"/>
</dbReference>
<dbReference type="AlphaFoldDB" id="Q2CDG7"/>
<accession>Q2CDG7</accession>
<dbReference type="STRING" id="314256.OG2516_10084"/>